<feature type="domain" description="DUF7708" evidence="3">
    <location>
        <begin position="330"/>
        <end position="472"/>
    </location>
</feature>
<keyword evidence="5" id="KW-1185">Reference proteome</keyword>
<sequence>MADPFAIISLVDTVFGLGCKVYDFFSAVKDAPLEIRSFANELSVFNSVLQEVKEYVKAFRTSGFSTRDELNLELVGVTLKQCNAELWDIYDAVKDKDAKQSLSFLTRLGSSSSWVFNKEERVKSTERLNRARDTLTVVISTSLGRQNIVIRDEMHLAREDITAINKSQQEVISLLSAMFAAGQERVKSLDSRADEEKTRSETRLGDISDKFQAEFEAFSLRNSADDVLDAAAPEQPSPNADGNSEGIAISSGPSPREQRRAYSAIKPSEVPQQMEALKSALRNFETQLSMKDRVQLAPLLDTKTSQDFLLAIVDQLYKSNRKRIGKKGSLSKLVDTVQPYLNVVETMAGSEITPLVWGSVSLIMQAASRWKEDFDSLMEMLEETGEVMRLCEREYELYQNSMTKEPLMKLYTEFLDFCQRTIRILQAPAWSSWFRRSMIMQSARPELQNSISRIRKISASVRNEAEFQGRVELRHAHERIVTVEVQQQKMLAVMEDQKKILASLAEERRLVTMMKDQQTILQTLQQLQMRLQEMNNRNVVVNINDV</sequence>
<dbReference type="Proteomes" id="UP000481858">
    <property type="component" value="Unassembled WGS sequence"/>
</dbReference>
<comment type="caution">
    <text evidence="4">The sequence shown here is derived from an EMBL/GenBank/DDBJ whole genome shotgun (WGS) entry which is preliminary data.</text>
</comment>
<dbReference type="InterPro" id="IPR056125">
    <property type="entry name" value="DUF7708"/>
</dbReference>
<evidence type="ECO:0000256" key="1">
    <source>
        <dbReference type="SAM" id="Coils"/>
    </source>
</evidence>
<feature type="region of interest" description="Disordered" evidence="2">
    <location>
        <begin position="230"/>
        <end position="260"/>
    </location>
</feature>
<reference evidence="4 5" key="1">
    <citation type="submission" date="2019-12" db="EMBL/GenBank/DDBJ databases">
        <title>Draft genome sequence of the ascomycete Xylaria multiplex DSM 110363.</title>
        <authorList>
            <person name="Buettner E."/>
            <person name="Kellner H."/>
        </authorList>
    </citation>
    <scope>NUCLEOTIDE SEQUENCE [LARGE SCALE GENOMIC DNA]</scope>
    <source>
        <strain evidence="4 5">DSM 110363</strain>
    </source>
</reference>
<dbReference type="Pfam" id="PF24809">
    <property type="entry name" value="DUF7708"/>
    <property type="match status" value="1"/>
</dbReference>
<dbReference type="AlphaFoldDB" id="A0A7C8MRQ2"/>
<evidence type="ECO:0000259" key="3">
    <source>
        <dbReference type="Pfam" id="PF24809"/>
    </source>
</evidence>
<dbReference type="InParanoid" id="A0A7C8MRQ2"/>
<evidence type="ECO:0000313" key="4">
    <source>
        <dbReference type="EMBL" id="KAF2971992.1"/>
    </source>
</evidence>
<keyword evidence="1" id="KW-0175">Coiled coil</keyword>
<dbReference type="OrthoDB" id="4062651at2759"/>
<accession>A0A7C8MRQ2</accession>
<gene>
    <name evidence="4" type="ORF">GQX73_g1638</name>
</gene>
<dbReference type="EMBL" id="WUBL01000009">
    <property type="protein sequence ID" value="KAF2971992.1"/>
    <property type="molecule type" value="Genomic_DNA"/>
</dbReference>
<protein>
    <recommendedName>
        <fullName evidence="3">DUF7708 domain-containing protein</fullName>
    </recommendedName>
</protein>
<name>A0A7C8MRQ2_9PEZI</name>
<proteinExistence type="predicted"/>
<feature type="coiled-coil region" evidence="1">
    <location>
        <begin position="517"/>
        <end position="544"/>
    </location>
</feature>
<evidence type="ECO:0000313" key="5">
    <source>
        <dbReference type="Proteomes" id="UP000481858"/>
    </source>
</evidence>
<organism evidence="4 5">
    <name type="scientific">Xylaria multiplex</name>
    <dbReference type="NCBI Taxonomy" id="323545"/>
    <lineage>
        <taxon>Eukaryota</taxon>
        <taxon>Fungi</taxon>
        <taxon>Dikarya</taxon>
        <taxon>Ascomycota</taxon>
        <taxon>Pezizomycotina</taxon>
        <taxon>Sordariomycetes</taxon>
        <taxon>Xylariomycetidae</taxon>
        <taxon>Xylariales</taxon>
        <taxon>Xylariaceae</taxon>
        <taxon>Xylaria</taxon>
    </lineage>
</organism>
<evidence type="ECO:0000256" key="2">
    <source>
        <dbReference type="SAM" id="MobiDB-lite"/>
    </source>
</evidence>